<evidence type="ECO:0000313" key="2">
    <source>
        <dbReference type="EMBL" id="CAJ1945911.1"/>
    </source>
</evidence>
<evidence type="ECO:0000256" key="1">
    <source>
        <dbReference type="SAM" id="MobiDB-lite"/>
    </source>
</evidence>
<feature type="region of interest" description="Disordered" evidence="1">
    <location>
        <begin position="1"/>
        <end position="101"/>
    </location>
</feature>
<reference evidence="2" key="1">
    <citation type="submission" date="2023-08" db="EMBL/GenBank/DDBJ databases">
        <authorList>
            <person name="Audoor S."/>
            <person name="Bilcke G."/>
        </authorList>
    </citation>
    <scope>NUCLEOTIDE SEQUENCE</scope>
</reference>
<protein>
    <submittedName>
        <fullName evidence="2">Uncharacterized protein</fullName>
    </submittedName>
</protein>
<feature type="region of interest" description="Disordered" evidence="1">
    <location>
        <begin position="162"/>
        <end position="236"/>
    </location>
</feature>
<evidence type="ECO:0000313" key="3">
    <source>
        <dbReference type="Proteomes" id="UP001295423"/>
    </source>
</evidence>
<gene>
    <name evidence="2" type="ORF">CYCCA115_LOCUS10053</name>
</gene>
<organism evidence="2 3">
    <name type="scientific">Cylindrotheca closterium</name>
    <dbReference type="NCBI Taxonomy" id="2856"/>
    <lineage>
        <taxon>Eukaryota</taxon>
        <taxon>Sar</taxon>
        <taxon>Stramenopiles</taxon>
        <taxon>Ochrophyta</taxon>
        <taxon>Bacillariophyta</taxon>
        <taxon>Bacillariophyceae</taxon>
        <taxon>Bacillariophycidae</taxon>
        <taxon>Bacillariales</taxon>
        <taxon>Bacillariaceae</taxon>
        <taxon>Cylindrotheca</taxon>
    </lineage>
</organism>
<feature type="compositionally biased region" description="Basic and acidic residues" evidence="1">
    <location>
        <begin position="217"/>
        <end position="228"/>
    </location>
</feature>
<comment type="caution">
    <text evidence="2">The sequence shown here is derived from an EMBL/GenBank/DDBJ whole genome shotgun (WGS) entry which is preliminary data.</text>
</comment>
<accession>A0AAD2FMJ8</accession>
<proteinExistence type="predicted"/>
<feature type="compositionally biased region" description="Low complexity" evidence="1">
    <location>
        <begin position="73"/>
        <end position="87"/>
    </location>
</feature>
<keyword evidence="3" id="KW-1185">Reference proteome</keyword>
<dbReference type="EMBL" id="CAKOGP040001557">
    <property type="protein sequence ID" value="CAJ1945911.1"/>
    <property type="molecule type" value="Genomic_DNA"/>
</dbReference>
<dbReference type="AlphaFoldDB" id="A0AAD2FMJ8"/>
<name>A0AAD2FMJ8_9STRA</name>
<feature type="compositionally biased region" description="Polar residues" evidence="1">
    <location>
        <begin position="1"/>
        <end position="20"/>
    </location>
</feature>
<sequence length="261" mass="28813">MISNFHQSSGPYENPGSSYYTFDAEPSAKAPTAATKKTKKKSRIFGLGKSKNKNKKANTSMPALDDQSTMTGQSLTYSTSAASYQTTGESTDSSGGAFGEILKLLDEEERLEMKEKHKRRYSSDRSTTSSLAYSEGATTLNYSEDGDMSFLEGTKLLGMLEAPPQPAGGAQHEDEEENKEYMISPKKTPVINNKKATKTQNDGRQSHHNARENSVVRQDERTREREVLEVDDDPVSSTSNRWMCGIDFGDAGSVLRPFLCF</sequence>
<dbReference type="Proteomes" id="UP001295423">
    <property type="component" value="Unassembled WGS sequence"/>
</dbReference>